<evidence type="ECO:0000313" key="2">
    <source>
        <dbReference type="EMBL" id="SHJ22761.1"/>
    </source>
</evidence>
<proteinExistence type="predicted"/>
<name>A0A1M6HKQ0_9FLAO</name>
<dbReference type="Pfam" id="PF05016">
    <property type="entry name" value="ParE_toxin"/>
    <property type="match status" value="1"/>
</dbReference>
<dbReference type="STRING" id="579105.SAMN04488096_11311"/>
<gene>
    <name evidence="2" type="ORF">SAMN04488096_11311</name>
</gene>
<dbReference type="SUPFAM" id="SSF143011">
    <property type="entry name" value="RelE-like"/>
    <property type="match status" value="1"/>
</dbReference>
<dbReference type="InterPro" id="IPR007712">
    <property type="entry name" value="RelE/ParE_toxin"/>
</dbReference>
<keyword evidence="3" id="KW-1185">Reference proteome</keyword>
<accession>A0A1M6HKQ0</accession>
<keyword evidence="1" id="KW-1277">Toxin-antitoxin system</keyword>
<dbReference type="EMBL" id="FQYY01000013">
    <property type="protein sequence ID" value="SHJ22761.1"/>
    <property type="molecule type" value="Genomic_DNA"/>
</dbReference>
<dbReference type="InterPro" id="IPR035093">
    <property type="entry name" value="RelE/ParE_toxin_dom_sf"/>
</dbReference>
<evidence type="ECO:0000313" key="3">
    <source>
        <dbReference type="Proteomes" id="UP000184225"/>
    </source>
</evidence>
<dbReference type="Gene3D" id="3.30.2310.20">
    <property type="entry name" value="RelE-like"/>
    <property type="match status" value="1"/>
</dbReference>
<reference evidence="2 3" key="1">
    <citation type="submission" date="2016-11" db="EMBL/GenBank/DDBJ databases">
        <authorList>
            <person name="Jaros S."/>
            <person name="Januszkiewicz K."/>
            <person name="Wedrychowicz H."/>
        </authorList>
    </citation>
    <scope>NUCLEOTIDE SEQUENCE [LARGE SCALE GENOMIC DNA]</scope>
    <source>
        <strain evidence="2 3">DSM 21425</strain>
    </source>
</reference>
<dbReference type="AlphaFoldDB" id="A0A1M6HKQ0"/>
<dbReference type="RefSeq" id="WP_073153644.1">
    <property type="nucleotide sequence ID" value="NZ_FQYY01000013.1"/>
</dbReference>
<protein>
    <submittedName>
        <fullName evidence="2">Plasmid stabilization system protein ParE</fullName>
    </submittedName>
</protein>
<dbReference type="OrthoDB" id="1031021at2"/>
<organism evidence="2 3">
    <name type="scientific">Mesonia phycicola</name>
    <dbReference type="NCBI Taxonomy" id="579105"/>
    <lineage>
        <taxon>Bacteria</taxon>
        <taxon>Pseudomonadati</taxon>
        <taxon>Bacteroidota</taxon>
        <taxon>Flavobacteriia</taxon>
        <taxon>Flavobacteriales</taxon>
        <taxon>Flavobacteriaceae</taxon>
        <taxon>Mesonia</taxon>
    </lineage>
</organism>
<sequence length="105" mass="12497">MKIVWTDFAIRNLKDIFDYYAIEVDKKLAHKIRKQILKSSKQLLKNPNSGPIEPNLTILNKNHRYLVSGHYKLIYRIVDNEIIINDVFDTRQNPSKMNDENRIEK</sequence>
<evidence type="ECO:0000256" key="1">
    <source>
        <dbReference type="ARBA" id="ARBA00022649"/>
    </source>
</evidence>
<dbReference type="Proteomes" id="UP000184225">
    <property type="component" value="Unassembled WGS sequence"/>
</dbReference>